<dbReference type="GO" id="GO:0016740">
    <property type="term" value="F:transferase activity"/>
    <property type="evidence" value="ECO:0007669"/>
    <property type="project" value="UniProtKB-KW"/>
</dbReference>
<dbReference type="PANTHER" id="PTHR13931">
    <property type="entry name" value="UBIQUITINATION FACTOR E4"/>
    <property type="match status" value="1"/>
</dbReference>
<dbReference type="EMBL" id="JBICBT010000446">
    <property type="protein sequence ID" value="KAL3113482.1"/>
    <property type="molecule type" value="Genomic_DNA"/>
</dbReference>
<evidence type="ECO:0000256" key="4">
    <source>
        <dbReference type="ARBA" id="ARBA00022786"/>
    </source>
</evidence>
<keyword evidence="10" id="KW-1185">Reference proteome</keyword>
<keyword evidence="7" id="KW-1133">Transmembrane helix</keyword>
<proteinExistence type="predicted"/>
<comment type="caution">
    <text evidence="9">The sequence shown here is derived from an EMBL/GenBank/DDBJ whole genome shotgun (WGS) entry which is preliminary data.</text>
</comment>
<evidence type="ECO:0000256" key="6">
    <source>
        <dbReference type="SAM" id="MobiDB-lite"/>
    </source>
</evidence>
<keyword evidence="7" id="KW-0472">Membrane</keyword>
<evidence type="ECO:0000256" key="5">
    <source>
        <dbReference type="ARBA" id="ARBA00023242"/>
    </source>
</evidence>
<dbReference type="Proteomes" id="UP001620626">
    <property type="component" value="Unassembled WGS sequence"/>
</dbReference>
<dbReference type="AlphaFoldDB" id="A0ABD2LE35"/>
<feature type="transmembrane region" description="Helical" evidence="7">
    <location>
        <begin position="1107"/>
        <end position="1126"/>
    </location>
</feature>
<keyword evidence="3" id="KW-0808">Transferase</keyword>
<comment type="subcellular location">
    <subcellularLocation>
        <location evidence="1">Nucleus</location>
    </subcellularLocation>
</comment>
<protein>
    <recommendedName>
        <fullName evidence="8">Ubiquitin conjugation factor E4 core domain-containing protein</fullName>
    </recommendedName>
</protein>
<dbReference type="InterPro" id="IPR045132">
    <property type="entry name" value="UBE4"/>
</dbReference>
<feature type="region of interest" description="Disordered" evidence="6">
    <location>
        <begin position="1"/>
        <end position="22"/>
    </location>
</feature>
<evidence type="ECO:0000256" key="1">
    <source>
        <dbReference type="ARBA" id="ARBA00004123"/>
    </source>
</evidence>
<name>A0ABD2LE35_9BILA</name>
<feature type="transmembrane region" description="Helical" evidence="7">
    <location>
        <begin position="1149"/>
        <end position="1167"/>
    </location>
</feature>
<sequence length="1264" mass="144704">MPAETANSNSKVNSSATANNNAISTHMLREKNSDEAMEVDQQIVTDTADILQSVLEFAFGVSIDDNNGIAQEFSSSPELLLQLQDSVRTILPSLCLKTDEVSQSLLLDELVFTAVNLIKPSNGFGSPNSIPNSDDSLAVVFPQRNLPNSFIASSTFDYLIGTRNRCNFLLDQSKHIASTALLILLEKRIMAQTILFLRGLLSESCSYDEVSTLLFTRLISDELDSFFMRELILRGCDFSLADSSAIGEVFNPVLTLMKSCFLVVTAEPKFTEIVAKLFSVLKKLLDIKLENNTRPIAELIVFRPDFHPKKILSKNIGREFLSTSFLGPFFNLSIVGGQSFDLCFENASTAFQGEKLTELEKEQSMTSFRVWLANLRLNLHSVVHALVANSSTRHQSLDYFFHILTTNRKLSQLHADFSQLANCTSVLNVFSVILLLSDKIVIEKVQSDYLFHPKCRIDTTDESRINMDSEKLESYRKELAEFTYVPNFNTECFYLGIEFMRISVNAMSNAFSRLKRFYLSDLRRRVQEMEERMNALGNSANPAQVTRIKSAMRRAKEMLKQFNLSAYCYECLLHDPNLVEMCVLFTNKLLRMLLHPIMPVFGQTEFQPDFDRFFAFPEAYLEVAVEFLTLLVNKSKMNRIFLKNLSDFPKQVLHLLLNLESIKNPFIGSKVVDLLFMLCPLVNHDASVFYRQIVSDSLAVEGLFPSLVKFYSAVETTGSHTEFFDKFNIRRNIQVIFKCMWSDLSHRDRMVQYAGEFSPSFVRFINMVLNDTTFLLDESLDKLKVIHEIESVMSNETEWDKLSQEEQQLKTDQLRDSKGQVKMWIQLGTDTMELFVTLTSDAPQIFRNEALGERVAAMLNHNLVQLCGPKCAQLKVHDAINRFEWDPRTLTQQIVKVYINLGSEMFAKQIAQDERSYTPEAFSTIIERFKMRNILTINHLELFANLAEQAEASYKEKMMFEEEFEDEVPEEFKGVARVIFHSIFVLRLFNDPIAMLLFFVSLNLLVSRYSLFGCVLFSFAVAVKMNILLFAPALFFVLLLGNGFVQTVWHLAIALLIQMLLALEFLAFDCFAYISKAFELGRVFLFQWTVNWRFLPESIFLDRRFHIALLVAHLSFLAIFALKFWFRSTGGLLTSLHKMIFGVLLRLDAHDILFAFFSSNLIGMAFARSLHYQFYCWYYHSLPYLLFSPLYSAPHIENGTGNGSVFSPKQIVIRTLILLGVEFCWNVFPSTPFSALLLHALHFSVIVLSCRNSSYFAHFPLKNE</sequence>
<comment type="pathway">
    <text evidence="2">Protein modification; protein ubiquitination.</text>
</comment>
<feature type="domain" description="Ubiquitin conjugation factor E4 core" evidence="8">
    <location>
        <begin position="326"/>
        <end position="951"/>
    </location>
</feature>
<accession>A0ABD2LE35</accession>
<dbReference type="PANTHER" id="PTHR13931:SF2">
    <property type="entry name" value="UBIQUITIN CONJUGATION FACTOR E4 B"/>
    <property type="match status" value="1"/>
</dbReference>
<dbReference type="GO" id="GO:0005634">
    <property type="term" value="C:nucleus"/>
    <property type="evidence" value="ECO:0007669"/>
    <property type="project" value="UniProtKB-SubCell"/>
</dbReference>
<evidence type="ECO:0000256" key="3">
    <source>
        <dbReference type="ARBA" id="ARBA00022679"/>
    </source>
</evidence>
<gene>
    <name evidence="9" type="ORF">niasHT_013592</name>
</gene>
<dbReference type="InterPro" id="IPR007873">
    <property type="entry name" value="Glycosyltransferase_ALG3"/>
</dbReference>
<evidence type="ECO:0000313" key="10">
    <source>
        <dbReference type="Proteomes" id="UP001620626"/>
    </source>
</evidence>
<reference evidence="9 10" key="1">
    <citation type="submission" date="2024-10" db="EMBL/GenBank/DDBJ databases">
        <authorList>
            <person name="Kim D."/>
        </authorList>
    </citation>
    <scope>NUCLEOTIDE SEQUENCE [LARGE SCALE GENOMIC DNA]</scope>
    <source>
        <strain evidence="9">BH-2024</strain>
    </source>
</reference>
<dbReference type="Pfam" id="PF05208">
    <property type="entry name" value="ALG3"/>
    <property type="match status" value="1"/>
</dbReference>
<evidence type="ECO:0000313" key="9">
    <source>
        <dbReference type="EMBL" id="KAL3113482.1"/>
    </source>
</evidence>
<dbReference type="InterPro" id="IPR019474">
    <property type="entry name" value="Ub_conjug_fac_E4_core"/>
</dbReference>
<keyword evidence="5" id="KW-0539">Nucleus</keyword>
<organism evidence="9 10">
    <name type="scientific">Heterodera trifolii</name>
    <dbReference type="NCBI Taxonomy" id="157864"/>
    <lineage>
        <taxon>Eukaryota</taxon>
        <taxon>Metazoa</taxon>
        <taxon>Ecdysozoa</taxon>
        <taxon>Nematoda</taxon>
        <taxon>Chromadorea</taxon>
        <taxon>Rhabditida</taxon>
        <taxon>Tylenchina</taxon>
        <taxon>Tylenchomorpha</taxon>
        <taxon>Tylenchoidea</taxon>
        <taxon>Heteroderidae</taxon>
        <taxon>Heteroderinae</taxon>
        <taxon>Heterodera</taxon>
    </lineage>
</organism>
<feature type="transmembrane region" description="Helical" evidence="7">
    <location>
        <begin position="993"/>
        <end position="1020"/>
    </location>
</feature>
<feature type="transmembrane region" description="Helical" evidence="7">
    <location>
        <begin position="1051"/>
        <end position="1074"/>
    </location>
</feature>
<evidence type="ECO:0000256" key="7">
    <source>
        <dbReference type="SAM" id="Phobius"/>
    </source>
</evidence>
<evidence type="ECO:0000256" key="2">
    <source>
        <dbReference type="ARBA" id="ARBA00004906"/>
    </source>
</evidence>
<keyword evidence="7" id="KW-0812">Transmembrane</keyword>
<keyword evidence="4" id="KW-0833">Ubl conjugation pathway</keyword>
<dbReference type="Pfam" id="PF10408">
    <property type="entry name" value="Ufd2P_core"/>
    <property type="match status" value="1"/>
</dbReference>
<evidence type="ECO:0000259" key="8">
    <source>
        <dbReference type="Pfam" id="PF10408"/>
    </source>
</evidence>